<accession>A0A0W0GBA2</accession>
<dbReference type="Proteomes" id="UP000054988">
    <property type="component" value="Unassembled WGS sequence"/>
</dbReference>
<comment type="caution">
    <text evidence="4">The sequence shown here is derived from an EMBL/GenBank/DDBJ whole genome shotgun (WGS) entry which is preliminary data.</text>
</comment>
<gene>
    <name evidence="2" type="ORF">WG66_10136</name>
    <name evidence="4" type="ORF">WG66_1574</name>
    <name evidence="3" type="ORF">WG66_2125</name>
</gene>
<evidence type="ECO:0000313" key="2">
    <source>
        <dbReference type="EMBL" id="KTB37299.1"/>
    </source>
</evidence>
<organism evidence="4 5">
    <name type="scientific">Moniliophthora roreri</name>
    <name type="common">Frosty pod rot fungus</name>
    <name type="synonym">Monilia roreri</name>
    <dbReference type="NCBI Taxonomy" id="221103"/>
    <lineage>
        <taxon>Eukaryota</taxon>
        <taxon>Fungi</taxon>
        <taxon>Dikarya</taxon>
        <taxon>Basidiomycota</taxon>
        <taxon>Agaricomycotina</taxon>
        <taxon>Agaricomycetes</taxon>
        <taxon>Agaricomycetidae</taxon>
        <taxon>Agaricales</taxon>
        <taxon>Marasmiineae</taxon>
        <taxon>Marasmiaceae</taxon>
        <taxon>Moniliophthora</taxon>
    </lineage>
</organism>
<feature type="compositionally biased region" description="Basic and acidic residues" evidence="1">
    <location>
        <begin position="398"/>
        <end position="407"/>
    </location>
</feature>
<dbReference type="EMBL" id="LATX01000730">
    <property type="protein sequence ID" value="KTB45291.1"/>
    <property type="molecule type" value="Genomic_DNA"/>
</dbReference>
<evidence type="ECO:0000256" key="1">
    <source>
        <dbReference type="SAM" id="MobiDB-lite"/>
    </source>
</evidence>
<evidence type="ECO:0000313" key="4">
    <source>
        <dbReference type="EMBL" id="KTB45849.1"/>
    </source>
</evidence>
<reference evidence="4 5" key="1">
    <citation type="submission" date="2015-12" db="EMBL/GenBank/DDBJ databases">
        <title>Draft genome sequence of Moniliophthora roreri, the causal agent of frosty pod rot of cacao.</title>
        <authorList>
            <person name="Aime M.C."/>
            <person name="Diaz-Valderrama J.R."/>
            <person name="Kijpornyongpan T."/>
            <person name="Phillips-Mora W."/>
        </authorList>
    </citation>
    <scope>NUCLEOTIDE SEQUENCE [LARGE SCALE GENOMIC DNA]</scope>
    <source>
        <strain evidence="4 5">MCA 2952</strain>
    </source>
</reference>
<proteinExistence type="predicted"/>
<dbReference type="EMBL" id="LATX01000593">
    <property type="protein sequence ID" value="KTB45849.1"/>
    <property type="molecule type" value="Genomic_DNA"/>
</dbReference>
<sequence length="484" mass="55969">MDVDGPRSKCDPFTVFHLIHTFLEMDSEIFLLGYEYNEDAYFDWDIFDVDKPPGYYPIYLTLYLRRGKKTWTIETPTTTVGFDPTVLCRKMTDTLETVTITFTETGTRSIYLTPVSKRDCRLIKAKKREKRSLQRSKIWLPLIPESSIECIEWYFFRLMLGRWNGREVCVWQVQNKKGPDKLEAIMRGLWLARDADVFFTPLGHLTQDDDIIGFVFEPIHGRMVEYRDRALVYEAFYRLKQLNVAISPLGFPEHENDSFGFEEQIMIADGKVRFVTDMLGFLVPWHPTPEEIEEGSLLNKMLLENTFRALSSLGANPITPVHLSSYTLIHLAQTPSLGVISAIFFSYPPVSFRLAAADDDLQLPSRKRNRRSISPRNANDDERRQRQKGRQSRLLIASERDTSDTQRMRSYRRSTTSRPVTIANSGYNDEPYRDIVGAMHSQTTSTTTRRSNKASIKLLLANDDYDDGFARFSGESSSRFQELE</sequence>
<protein>
    <submittedName>
        <fullName evidence="4">Uncharacterized protein</fullName>
    </submittedName>
</protein>
<evidence type="ECO:0000313" key="3">
    <source>
        <dbReference type="EMBL" id="KTB45291.1"/>
    </source>
</evidence>
<dbReference type="EMBL" id="LATX01001858">
    <property type="protein sequence ID" value="KTB37299.1"/>
    <property type="molecule type" value="Genomic_DNA"/>
</dbReference>
<evidence type="ECO:0000313" key="5">
    <source>
        <dbReference type="Proteomes" id="UP000054988"/>
    </source>
</evidence>
<name>A0A0W0GBA2_MONRR</name>
<dbReference type="AlphaFoldDB" id="A0A0W0GBA2"/>
<feature type="region of interest" description="Disordered" evidence="1">
    <location>
        <begin position="363"/>
        <end position="428"/>
    </location>
</feature>